<feature type="region of interest" description="Disordered" evidence="6">
    <location>
        <begin position="305"/>
        <end position="325"/>
    </location>
</feature>
<evidence type="ECO:0000256" key="3">
    <source>
        <dbReference type="ARBA" id="ARBA00022989"/>
    </source>
</evidence>
<comment type="caution">
    <text evidence="9">The sequence shown here is derived from an EMBL/GenBank/DDBJ whole genome shotgun (WGS) entry which is preliminary data.</text>
</comment>
<evidence type="ECO:0000256" key="5">
    <source>
        <dbReference type="ARBA" id="ARBA00038359"/>
    </source>
</evidence>
<dbReference type="PANTHER" id="PTHR33048">
    <property type="entry name" value="PTH11-LIKE INTEGRAL MEMBRANE PROTEIN (AFU_ORTHOLOGUE AFUA_5G11245)"/>
    <property type="match status" value="1"/>
</dbReference>
<comment type="subcellular location">
    <subcellularLocation>
        <location evidence="1">Membrane</location>
        <topology evidence="1">Multi-pass membrane protein</topology>
    </subcellularLocation>
</comment>
<evidence type="ECO:0000256" key="7">
    <source>
        <dbReference type="SAM" id="Phobius"/>
    </source>
</evidence>
<keyword evidence="10" id="KW-1185">Reference proteome</keyword>
<feature type="region of interest" description="Disordered" evidence="6">
    <location>
        <begin position="351"/>
        <end position="396"/>
    </location>
</feature>
<dbReference type="PANTHER" id="PTHR33048:SF47">
    <property type="entry name" value="INTEGRAL MEMBRANE PROTEIN-RELATED"/>
    <property type="match status" value="1"/>
</dbReference>
<dbReference type="OrthoDB" id="5342292at2759"/>
<gene>
    <name evidence="9" type="ORF">EJ04DRAFT_576987</name>
</gene>
<dbReference type="Pfam" id="PF20684">
    <property type="entry name" value="Fung_rhodopsin"/>
    <property type="match status" value="1"/>
</dbReference>
<evidence type="ECO:0000313" key="10">
    <source>
        <dbReference type="Proteomes" id="UP000799444"/>
    </source>
</evidence>
<dbReference type="AlphaFoldDB" id="A0A9P4R026"/>
<evidence type="ECO:0000259" key="8">
    <source>
        <dbReference type="Pfam" id="PF20684"/>
    </source>
</evidence>
<accession>A0A9P4R026</accession>
<feature type="transmembrane region" description="Helical" evidence="7">
    <location>
        <begin position="33"/>
        <end position="54"/>
    </location>
</feature>
<feature type="compositionally biased region" description="Polar residues" evidence="6">
    <location>
        <begin position="351"/>
        <end position="368"/>
    </location>
</feature>
<feature type="transmembrane region" description="Helical" evidence="7">
    <location>
        <begin position="142"/>
        <end position="168"/>
    </location>
</feature>
<feature type="transmembrane region" description="Helical" evidence="7">
    <location>
        <begin position="227"/>
        <end position="249"/>
    </location>
</feature>
<feature type="transmembrane region" description="Helical" evidence="7">
    <location>
        <begin position="261"/>
        <end position="286"/>
    </location>
</feature>
<organism evidence="9 10">
    <name type="scientific">Polyplosphaeria fusca</name>
    <dbReference type="NCBI Taxonomy" id="682080"/>
    <lineage>
        <taxon>Eukaryota</taxon>
        <taxon>Fungi</taxon>
        <taxon>Dikarya</taxon>
        <taxon>Ascomycota</taxon>
        <taxon>Pezizomycotina</taxon>
        <taxon>Dothideomycetes</taxon>
        <taxon>Pleosporomycetidae</taxon>
        <taxon>Pleosporales</taxon>
        <taxon>Tetraplosphaeriaceae</taxon>
        <taxon>Polyplosphaeria</taxon>
    </lineage>
</organism>
<evidence type="ECO:0000256" key="4">
    <source>
        <dbReference type="ARBA" id="ARBA00023136"/>
    </source>
</evidence>
<protein>
    <recommendedName>
        <fullName evidence="8">Rhodopsin domain-containing protein</fullName>
    </recommendedName>
</protein>
<keyword evidence="2 7" id="KW-0812">Transmembrane</keyword>
<dbReference type="InterPro" id="IPR049326">
    <property type="entry name" value="Rhodopsin_dom_fungi"/>
</dbReference>
<evidence type="ECO:0000313" key="9">
    <source>
        <dbReference type="EMBL" id="KAF2734333.1"/>
    </source>
</evidence>
<feature type="domain" description="Rhodopsin" evidence="8">
    <location>
        <begin position="50"/>
        <end position="291"/>
    </location>
</feature>
<reference evidence="9" key="1">
    <citation type="journal article" date="2020" name="Stud. Mycol.">
        <title>101 Dothideomycetes genomes: a test case for predicting lifestyles and emergence of pathogens.</title>
        <authorList>
            <person name="Haridas S."/>
            <person name="Albert R."/>
            <person name="Binder M."/>
            <person name="Bloem J."/>
            <person name="Labutti K."/>
            <person name="Salamov A."/>
            <person name="Andreopoulos B."/>
            <person name="Baker S."/>
            <person name="Barry K."/>
            <person name="Bills G."/>
            <person name="Bluhm B."/>
            <person name="Cannon C."/>
            <person name="Castanera R."/>
            <person name="Culley D."/>
            <person name="Daum C."/>
            <person name="Ezra D."/>
            <person name="Gonzalez J."/>
            <person name="Henrissat B."/>
            <person name="Kuo A."/>
            <person name="Liang C."/>
            <person name="Lipzen A."/>
            <person name="Lutzoni F."/>
            <person name="Magnuson J."/>
            <person name="Mondo S."/>
            <person name="Nolan M."/>
            <person name="Ohm R."/>
            <person name="Pangilinan J."/>
            <person name="Park H.-J."/>
            <person name="Ramirez L."/>
            <person name="Alfaro M."/>
            <person name="Sun H."/>
            <person name="Tritt A."/>
            <person name="Yoshinaga Y."/>
            <person name="Zwiers L.-H."/>
            <person name="Turgeon B."/>
            <person name="Goodwin S."/>
            <person name="Spatafora J."/>
            <person name="Crous P."/>
            <person name="Grigoriev I."/>
        </authorList>
    </citation>
    <scope>NUCLEOTIDE SEQUENCE</scope>
    <source>
        <strain evidence="9">CBS 125425</strain>
    </source>
</reference>
<feature type="transmembrane region" description="Helical" evidence="7">
    <location>
        <begin position="188"/>
        <end position="215"/>
    </location>
</feature>
<feature type="transmembrane region" description="Helical" evidence="7">
    <location>
        <begin position="66"/>
        <end position="87"/>
    </location>
</feature>
<dbReference type="GO" id="GO:0016020">
    <property type="term" value="C:membrane"/>
    <property type="evidence" value="ECO:0007669"/>
    <property type="project" value="UniProtKB-SubCell"/>
</dbReference>
<keyword evidence="3 7" id="KW-1133">Transmembrane helix</keyword>
<dbReference type="EMBL" id="ML996149">
    <property type="protein sequence ID" value="KAF2734333.1"/>
    <property type="molecule type" value="Genomic_DNA"/>
</dbReference>
<sequence>MEPPVDIYTTPGLLPPEGHEIFESNPYTLRPHAIATGAICLTFSVLAVTARTFTKAVVLKQIEVEDWALLFAIAGLAAFTGVMLIAFDYGCGKHNWNVSIADTMKVVYYANIVQILYSPPMFAAKLAVLLQIKRIFTAHQKNFTYFAVWFLIAANLAVYTAILFAFIFACYPREHIWNPFAEGKARCINTAATMISSSAINLISDFTILILPLLGISRLQMPLSRKIGVAAIFTTGAFACAACIARLVFTIKLTQSKDITYALAPAGMWALAEFATVILCACFPTFPRLLKFLRGKPITEIYSYGSSGPSSKPTGKGSKAKSPGPYAWADSKVGTTIRSYIPLEESSIGLATSSNTNGERTSNGSGSSVALAPPGKISRTIEIETVNRPRTPRPTP</sequence>
<dbReference type="Proteomes" id="UP000799444">
    <property type="component" value="Unassembled WGS sequence"/>
</dbReference>
<dbReference type="InterPro" id="IPR052337">
    <property type="entry name" value="SAT4-like"/>
</dbReference>
<evidence type="ECO:0000256" key="2">
    <source>
        <dbReference type="ARBA" id="ARBA00022692"/>
    </source>
</evidence>
<evidence type="ECO:0000256" key="1">
    <source>
        <dbReference type="ARBA" id="ARBA00004141"/>
    </source>
</evidence>
<name>A0A9P4R026_9PLEO</name>
<keyword evidence="4 7" id="KW-0472">Membrane</keyword>
<feature type="transmembrane region" description="Helical" evidence="7">
    <location>
        <begin position="107"/>
        <end position="130"/>
    </location>
</feature>
<comment type="similarity">
    <text evidence="5">Belongs to the SAT4 family.</text>
</comment>
<evidence type="ECO:0000256" key="6">
    <source>
        <dbReference type="SAM" id="MobiDB-lite"/>
    </source>
</evidence>
<proteinExistence type="inferred from homology"/>